<dbReference type="AlphaFoldDB" id="A0A914S2Q8"/>
<name>A0A914S2Q8_PAREQ</name>
<reference evidence="2" key="1">
    <citation type="submission" date="2022-11" db="UniProtKB">
        <authorList>
            <consortium name="WormBaseParasite"/>
        </authorList>
    </citation>
    <scope>IDENTIFICATION</scope>
</reference>
<dbReference type="Proteomes" id="UP000887564">
    <property type="component" value="Unplaced"/>
</dbReference>
<dbReference type="WBParaSite" id="PEQ_0001143401-mRNA-1">
    <property type="protein sequence ID" value="PEQ_0001143401-mRNA-1"/>
    <property type="gene ID" value="PEQ_0001143401"/>
</dbReference>
<accession>A0A914S2Q8</accession>
<proteinExistence type="predicted"/>
<evidence type="ECO:0000313" key="2">
    <source>
        <dbReference type="WBParaSite" id="PEQ_0001143401-mRNA-1"/>
    </source>
</evidence>
<keyword evidence="1" id="KW-1185">Reference proteome</keyword>
<organism evidence="1 2">
    <name type="scientific">Parascaris equorum</name>
    <name type="common">Equine roundworm</name>
    <dbReference type="NCBI Taxonomy" id="6256"/>
    <lineage>
        <taxon>Eukaryota</taxon>
        <taxon>Metazoa</taxon>
        <taxon>Ecdysozoa</taxon>
        <taxon>Nematoda</taxon>
        <taxon>Chromadorea</taxon>
        <taxon>Rhabditida</taxon>
        <taxon>Spirurina</taxon>
        <taxon>Ascaridomorpha</taxon>
        <taxon>Ascaridoidea</taxon>
        <taxon>Ascarididae</taxon>
        <taxon>Parascaris</taxon>
    </lineage>
</organism>
<sequence length="45" mass="5035">MHRVKQSLHYLSLKIIGNPINDSQRGMGKKLGSLAFLVQSAQLQK</sequence>
<evidence type="ECO:0000313" key="1">
    <source>
        <dbReference type="Proteomes" id="UP000887564"/>
    </source>
</evidence>
<protein>
    <submittedName>
        <fullName evidence="2">Uncharacterized protein</fullName>
    </submittedName>
</protein>